<dbReference type="Gene3D" id="3.80.10.10">
    <property type="entry name" value="Ribonuclease Inhibitor"/>
    <property type="match status" value="1"/>
</dbReference>
<dbReference type="InterPro" id="IPR001810">
    <property type="entry name" value="F-box_dom"/>
</dbReference>
<dbReference type="OrthoDB" id="3253362at2759"/>
<dbReference type="InterPro" id="IPR032675">
    <property type="entry name" value="LRR_dom_sf"/>
</dbReference>
<gene>
    <name evidence="2" type="ORF">PLICRDRAFT_365336</name>
</gene>
<feature type="domain" description="F-box" evidence="1">
    <location>
        <begin position="12"/>
        <end position="68"/>
    </location>
</feature>
<dbReference type="Gene3D" id="1.20.1280.50">
    <property type="match status" value="1"/>
</dbReference>
<sequence>MTTFLLRGASAIQRMPPEVLGEIFAFSLPAGRWIEPKIDEAPLLLCRVCRRWRNIAISTPSLWSSISITVAEHHSKPQLPLIQTWLSRSGHRPLSFSIYAPANAEIAGAILEVYMPHIARWSAVALELLNSESMPRIPYGGAVALDTLDIQFGDIFSSLIYVAEVGGQLTNLFGRAPPIRDMIIRGHPALWNYLIAVEWQRLEELEVESELSLSQYIHLLRRCPHLVECTFHVGDSTGSPLPPHNMITPHLRHIEILSYSSLASLFDILTLPALESIILRFPTVPIEEAPTWCQGPFIACLQRSACKLTHFTLKSARISDADFLECLRHMPLLETLTVVAYGRETIITDHVVRALTYSDEGVPQGICPRLSGIIFGSFSVGTTDGLIGDMVESRWVEDGPEGVDTIPACLTNVHVCLPESHEADIRCLKALEREGLSLLIDSNTVEQGP</sequence>
<evidence type="ECO:0000313" key="2">
    <source>
        <dbReference type="EMBL" id="KII84432.1"/>
    </source>
</evidence>
<protein>
    <recommendedName>
        <fullName evidence="1">F-box domain-containing protein</fullName>
    </recommendedName>
</protein>
<dbReference type="AlphaFoldDB" id="A0A0C9SR75"/>
<organism evidence="2 3">
    <name type="scientific">Plicaturopsis crispa FD-325 SS-3</name>
    <dbReference type="NCBI Taxonomy" id="944288"/>
    <lineage>
        <taxon>Eukaryota</taxon>
        <taxon>Fungi</taxon>
        <taxon>Dikarya</taxon>
        <taxon>Basidiomycota</taxon>
        <taxon>Agaricomycotina</taxon>
        <taxon>Agaricomycetes</taxon>
        <taxon>Agaricomycetidae</taxon>
        <taxon>Amylocorticiales</taxon>
        <taxon>Amylocorticiaceae</taxon>
        <taxon>Plicatura</taxon>
        <taxon>Plicaturopsis crispa</taxon>
    </lineage>
</organism>
<accession>A0A0C9SR75</accession>
<proteinExistence type="predicted"/>
<dbReference type="HOGENOM" id="CLU_018544_12_4_1"/>
<keyword evidence="3" id="KW-1185">Reference proteome</keyword>
<name>A0A0C9SR75_PLICR</name>
<dbReference type="Pfam" id="PF12937">
    <property type="entry name" value="F-box-like"/>
    <property type="match status" value="1"/>
</dbReference>
<dbReference type="EMBL" id="KN832571">
    <property type="protein sequence ID" value="KII84432.1"/>
    <property type="molecule type" value="Genomic_DNA"/>
</dbReference>
<reference evidence="2 3" key="1">
    <citation type="submission" date="2014-06" db="EMBL/GenBank/DDBJ databases">
        <title>Evolutionary Origins and Diversification of the Mycorrhizal Mutualists.</title>
        <authorList>
            <consortium name="DOE Joint Genome Institute"/>
            <consortium name="Mycorrhizal Genomics Consortium"/>
            <person name="Kohler A."/>
            <person name="Kuo A."/>
            <person name="Nagy L.G."/>
            <person name="Floudas D."/>
            <person name="Copeland A."/>
            <person name="Barry K.W."/>
            <person name="Cichocki N."/>
            <person name="Veneault-Fourrey C."/>
            <person name="LaButti K."/>
            <person name="Lindquist E.A."/>
            <person name="Lipzen A."/>
            <person name="Lundell T."/>
            <person name="Morin E."/>
            <person name="Murat C."/>
            <person name="Riley R."/>
            <person name="Ohm R."/>
            <person name="Sun H."/>
            <person name="Tunlid A."/>
            <person name="Henrissat B."/>
            <person name="Grigoriev I.V."/>
            <person name="Hibbett D.S."/>
            <person name="Martin F."/>
        </authorList>
    </citation>
    <scope>NUCLEOTIDE SEQUENCE [LARGE SCALE GENOMIC DNA]</scope>
    <source>
        <strain evidence="2 3">FD-325 SS-3</strain>
    </source>
</reference>
<dbReference type="Proteomes" id="UP000053263">
    <property type="component" value="Unassembled WGS sequence"/>
</dbReference>
<evidence type="ECO:0000259" key="1">
    <source>
        <dbReference type="Pfam" id="PF12937"/>
    </source>
</evidence>
<evidence type="ECO:0000313" key="3">
    <source>
        <dbReference type="Proteomes" id="UP000053263"/>
    </source>
</evidence>